<dbReference type="RefSeq" id="XP_034240746.1">
    <property type="nucleotide sequence ID" value="XM_034384855.1"/>
</dbReference>
<sequence>MFYRDAFRTLYTVSEDGACTARYLPPACQCESTVAPEGKSRERPRIWSQSQSWSDPQSVASPATAPATRDIFTELWRHYMNRHLRSDTLSRDIRRQFANHSAMRAEAPALRESLQRPARWLQGEC</sequence>
<keyword evidence="2" id="KW-1185">Reference proteome</keyword>
<gene>
    <name evidence="3" type="primary">LOC117644987</name>
</gene>
<evidence type="ECO:0000313" key="3">
    <source>
        <dbReference type="RefSeq" id="XP_034240746.1"/>
    </source>
</evidence>
<dbReference type="GeneID" id="117644987"/>
<reference evidence="3" key="1">
    <citation type="submission" date="2025-08" db="UniProtKB">
        <authorList>
            <consortium name="RefSeq"/>
        </authorList>
    </citation>
    <scope>IDENTIFICATION</scope>
    <source>
        <tissue evidence="3">Total insect</tissue>
    </source>
</reference>
<name>A0A6P8YUE8_THRPL</name>
<accession>A0A6P8YUE8</accession>
<dbReference type="KEGG" id="tpal:117644987"/>
<organism evidence="3">
    <name type="scientific">Thrips palmi</name>
    <name type="common">Melon thrips</name>
    <dbReference type="NCBI Taxonomy" id="161013"/>
    <lineage>
        <taxon>Eukaryota</taxon>
        <taxon>Metazoa</taxon>
        <taxon>Ecdysozoa</taxon>
        <taxon>Arthropoda</taxon>
        <taxon>Hexapoda</taxon>
        <taxon>Insecta</taxon>
        <taxon>Pterygota</taxon>
        <taxon>Neoptera</taxon>
        <taxon>Paraneoptera</taxon>
        <taxon>Thysanoptera</taxon>
        <taxon>Terebrantia</taxon>
        <taxon>Thripoidea</taxon>
        <taxon>Thripidae</taxon>
        <taxon>Thrips</taxon>
    </lineage>
</organism>
<dbReference type="Proteomes" id="UP000515158">
    <property type="component" value="Unplaced"/>
</dbReference>
<dbReference type="InParanoid" id="A0A6P8YUE8"/>
<dbReference type="AlphaFoldDB" id="A0A6P8YUE8"/>
<evidence type="ECO:0000256" key="1">
    <source>
        <dbReference type="SAM" id="MobiDB-lite"/>
    </source>
</evidence>
<protein>
    <submittedName>
        <fullName evidence="3">Uncharacterized protein LOC117644987</fullName>
    </submittedName>
</protein>
<evidence type="ECO:0000313" key="2">
    <source>
        <dbReference type="Proteomes" id="UP000515158"/>
    </source>
</evidence>
<proteinExistence type="predicted"/>
<feature type="region of interest" description="Disordered" evidence="1">
    <location>
        <begin position="33"/>
        <end position="65"/>
    </location>
</feature>